<gene>
    <name evidence="1" type="ORF">HNQ65_001690</name>
</gene>
<organism evidence="1 2">
    <name type="scientific">Prosthecobacter vanneervenii</name>
    <dbReference type="NCBI Taxonomy" id="48466"/>
    <lineage>
        <taxon>Bacteria</taxon>
        <taxon>Pseudomonadati</taxon>
        <taxon>Verrucomicrobiota</taxon>
        <taxon>Verrucomicrobiia</taxon>
        <taxon>Verrucomicrobiales</taxon>
        <taxon>Verrucomicrobiaceae</taxon>
        <taxon>Prosthecobacter</taxon>
    </lineage>
</organism>
<evidence type="ECO:0000313" key="2">
    <source>
        <dbReference type="Proteomes" id="UP000590740"/>
    </source>
</evidence>
<sequence length="217" mass="24502">MINLLREMLHSPVLDIVQRLKHSTGMTVTELCTAMKMSYMGVKQHCVELEKAGFLDTWRRPKASGRPEKLYRLTAKAEALFMNHGTPLTLDLLATAEKVYGESAPPKLLYSYFQSKGEAWSLRLAVASTLEERARLLARLRTADGCMSACETDAHGHLLLVEHHRPFRELSARYSIVDELECEMIERLLGCEVRRSVEEVSGLVRVTFLIKTTAHSA</sequence>
<dbReference type="InterPro" id="IPR036388">
    <property type="entry name" value="WH-like_DNA-bd_sf"/>
</dbReference>
<dbReference type="SUPFAM" id="SSF46785">
    <property type="entry name" value="Winged helix' DNA-binding domain"/>
    <property type="match status" value="1"/>
</dbReference>
<reference evidence="1 2" key="1">
    <citation type="submission" date="2020-08" db="EMBL/GenBank/DDBJ databases">
        <title>Genomic Encyclopedia of Type Strains, Phase IV (KMG-IV): sequencing the most valuable type-strain genomes for metagenomic binning, comparative biology and taxonomic classification.</title>
        <authorList>
            <person name="Goeker M."/>
        </authorList>
    </citation>
    <scope>NUCLEOTIDE SEQUENCE [LARGE SCALE GENOMIC DNA]</scope>
    <source>
        <strain evidence="1 2">DSM 12252</strain>
    </source>
</reference>
<proteinExistence type="predicted"/>
<evidence type="ECO:0000313" key="1">
    <source>
        <dbReference type="EMBL" id="MBB5032113.1"/>
    </source>
</evidence>
<comment type="caution">
    <text evidence="1">The sequence shown here is derived from an EMBL/GenBank/DDBJ whole genome shotgun (WGS) entry which is preliminary data.</text>
</comment>
<dbReference type="AlphaFoldDB" id="A0A7W7Y9H6"/>
<accession>A0A7W7Y9H6</accession>
<keyword evidence="2" id="KW-1185">Reference proteome</keyword>
<dbReference type="Proteomes" id="UP000590740">
    <property type="component" value="Unassembled WGS sequence"/>
</dbReference>
<dbReference type="RefSeq" id="WP_184339053.1">
    <property type="nucleotide sequence ID" value="NZ_JACHIG010000003.1"/>
</dbReference>
<dbReference type="EMBL" id="JACHIG010000003">
    <property type="protein sequence ID" value="MBB5032113.1"/>
    <property type="molecule type" value="Genomic_DNA"/>
</dbReference>
<protein>
    <submittedName>
        <fullName evidence="1">Putative ArsR family transcriptional regulator</fullName>
    </submittedName>
</protein>
<name>A0A7W7Y9H6_9BACT</name>
<dbReference type="InterPro" id="IPR036390">
    <property type="entry name" value="WH_DNA-bd_sf"/>
</dbReference>
<dbReference type="Gene3D" id="1.10.10.10">
    <property type="entry name" value="Winged helix-like DNA-binding domain superfamily/Winged helix DNA-binding domain"/>
    <property type="match status" value="1"/>
</dbReference>